<dbReference type="EMBL" id="CP011125">
    <property type="protein sequence ID" value="AKF03459.1"/>
    <property type="molecule type" value="Genomic_DNA"/>
</dbReference>
<reference evidence="1 2" key="1">
    <citation type="submission" date="2015-03" db="EMBL/GenBank/DDBJ databases">
        <title>Genome assembly of Sandaracinus amylolyticus DSM 53668.</title>
        <authorList>
            <person name="Sharma G."/>
            <person name="Subramanian S."/>
        </authorList>
    </citation>
    <scope>NUCLEOTIDE SEQUENCE [LARGE SCALE GENOMIC DNA]</scope>
    <source>
        <strain evidence="1 2">DSM 53668</strain>
    </source>
</reference>
<dbReference type="OrthoDB" id="9810718at2"/>
<gene>
    <name evidence="1" type="ORF">DB32_000608</name>
</gene>
<organism evidence="1 2">
    <name type="scientific">Sandaracinus amylolyticus</name>
    <dbReference type="NCBI Taxonomy" id="927083"/>
    <lineage>
        <taxon>Bacteria</taxon>
        <taxon>Pseudomonadati</taxon>
        <taxon>Myxococcota</taxon>
        <taxon>Polyangia</taxon>
        <taxon>Polyangiales</taxon>
        <taxon>Sandaracinaceae</taxon>
        <taxon>Sandaracinus</taxon>
    </lineage>
</organism>
<dbReference type="Gene3D" id="1.50.10.20">
    <property type="match status" value="1"/>
</dbReference>
<proteinExistence type="predicted"/>
<keyword evidence="2" id="KW-1185">Reference proteome</keyword>
<dbReference type="SUPFAM" id="SSF48239">
    <property type="entry name" value="Terpenoid cyclases/Protein prenyltransferases"/>
    <property type="match status" value="1"/>
</dbReference>
<dbReference type="RefSeq" id="WP_053230917.1">
    <property type="nucleotide sequence ID" value="NZ_CP011125.1"/>
</dbReference>
<accession>A0A0F6SDH6</accession>
<dbReference type="GO" id="GO:0016740">
    <property type="term" value="F:transferase activity"/>
    <property type="evidence" value="ECO:0007669"/>
    <property type="project" value="UniProtKB-KW"/>
</dbReference>
<protein>
    <submittedName>
        <fullName evidence="1">Poly (Glycerol-phosphate) alpha-glucosyltransferase</fullName>
    </submittedName>
</protein>
<dbReference type="STRING" id="927083.DB32_000608"/>
<dbReference type="AlphaFoldDB" id="A0A0F6SDH6"/>
<evidence type="ECO:0000313" key="1">
    <source>
        <dbReference type="EMBL" id="AKF03459.1"/>
    </source>
</evidence>
<dbReference type="Proteomes" id="UP000034883">
    <property type="component" value="Chromosome"/>
</dbReference>
<name>A0A0F6SDH6_9BACT</name>
<dbReference type="InterPro" id="IPR008930">
    <property type="entry name" value="Terpenoid_cyclase/PrenylTrfase"/>
</dbReference>
<evidence type="ECO:0000313" key="2">
    <source>
        <dbReference type="Proteomes" id="UP000034883"/>
    </source>
</evidence>
<keyword evidence="1" id="KW-0808">Transferase</keyword>
<dbReference type="KEGG" id="samy:DB32_000608"/>
<sequence>MTQRRFVQGVLAALVVALLAGVIGALRTRIDERSRPDDDAARWALASLDARRLGAPIGEAPASAGAWRGDVIVTAWHRAVPVTRHVEENVSLERAITRAGELFATDDRVTRLDGWTSADDDRVRFTIECVLGEGPILPAIPAVRELGLVPLREGLVARLGERVAYLTPEQLRAQRSYDLGVRTPLAELSFGAPMHALIEQLAAELESDGDEVQARGEVRRFRSHTIAESTYPDPRSSRELVDEETLRRASVEGAQFLLRHQRYDGAWTYVYDATTDRPRREAYNLPRHAGTAYFVAQVDRLHGMPEAREGALRALSWIERYAMRRCGGNPCIESHGRVEVGSAALTVIAASEIHAKEPHPVTQRLLEGLTAFLRAQQRDDGELMHEYDLEAQRPIDVQHMYYSGEAAFALLRAHEVLGDERDLEAARRLMAHLTGAGWSFLGSRYYYGEEHWTCIAAGEARGRADSDEAIDFCRRWLEWNEHLQYREGETPWNVEGGYGVGPLLLPRLTPVGSRTEAFINTYLLLRHHGRDTSRARAVVERGLGQLLRWRWAPGPTHLFARPERALGGMPGSQVDLTSRNDFVQHAGSAWIRWAEVLREERERE</sequence>